<organism evidence="1 2">
    <name type="scientific">Rickenella mellea</name>
    <dbReference type="NCBI Taxonomy" id="50990"/>
    <lineage>
        <taxon>Eukaryota</taxon>
        <taxon>Fungi</taxon>
        <taxon>Dikarya</taxon>
        <taxon>Basidiomycota</taxon>
        <taxon>Agaricomycotina</taxon>
        <taxon>Agaricomycetes</taxon>
        <taxon>Hymenochaetales</taxon>
        <taxon>Rickenellaceae</taxon>
        <taxon>Rickenella</taxon>
    </lineage>
</organism>
<dbReference type="VEuPathDB" id="FungiDB:BD410DRAFT_874480"/>
<proteinExistence type="predicted"/>
<protein>
    <submittedName>
        <fullName evidence="1">Uncharacterized protein</fullName>
    </submittedName>
</protein>
<dbReference type="EMBL" id="ML170159">
    <property type="protein sequence ID" value="TDL27241.1"/>
    <property type="molecule type" value="Genomic_DNA"/>
</dbReference>
<sequence length="169" mass="18262">MAAAPITVSQTVARSADTEYLIRRSTSKGYQYFSLLTPPLYSIYASTRTPSIWTVSRCLRATWVGGVIGLSSAGLFEYLRVIRESNETIHGRRLRTAYDLSSLRGDDHSMIGSVLGAILTPALLWKRARSVHLFLGGAGIGAGVGLLTHWGRTILGDGPQTSGPSHTRS</sequence>
<dbReference type="AlphaFoldDB" id="A0A4Y7QJ14"/>
<evidence type="ECO:0000313" key="2">
    <source>
        <dbReference type="Proteomes" id="UP000294933"/>
    </source>
</evidence>
<accession>A0A4Y7QJ14</accession>
<gene>
    <name evidence="1" type="ORF">BD410DRAFT_874480</name>
</gene>
<reference evidence="1 2" key="1">
    <citation type="submission" date="2018-06" db="EMBL/GenBank/DDBJ databases">
        <title>A transcriptomic atlas of mushroom development highlights an independent origin of complex multicellularity.</title>
        <authorList>
            <consortium name="DOE Joint Genome Institute"/>
            <person name="Krizsan K."/>
            <person name="Almasi E."/>
            <person name="Merenyi Z."/>
            <person name="Sahu N."/>
            <person name="Viragh M."/>
            <person name="Koszo T."/>
            <person name="Mondo S."/>
            <person name="Kiss B."/>
            <person name="Balint B."/>
            <person name="Kues U."/>
            <person name="Barry K."/>
            <person name="Hegedus J.C."/>
            <person name="Henrissat B."/>
            <person name="Johnson J."/>
            <person name="Lipzen A."/>
            <person name="Ohm R."/>
            <person name="Nagy I."/>
            <person name="Pangilinan J."/>
            <person name="Yan J."/>
            <person name="Xiong Y."/>
            <person name="Grigoriev I.V."/>
            <person name="Hibbett D.S."/>
            <person name="Nagy L.G."/>
        </authorList>
    </citation>
    <scope>NUCLEOTIDE SEQUENCE [LARGE SCALE GENOMIC DNA]</scope>
    <source>
        <strain evidence="1 2">SZMC22713</strain>
    </source>
</reference>
<dbReference type="OrthoDB" id="2524788at2759"/>
<name>A0A4Y7QJ14_9AGAM</name>
<dbReference type="Proteomes" id="UP000294933">
    <property type="component" value="Unassembled WGS sequence"/>
</dbReference>
<keyword evidence="2" id="KW-1185">Reference proteome</keyword>
<evidence type="ECO:0000313" key="1">
    <source>
        <dbReference type="EMBL" id="TDL27241.1"/>
    </source>
</evidence>